<organism evidence="2 3">
    <name type="scientific">Nocardioides aquiterrae</name>
    <dbReference type="NCBI Taxonomy" id="203799"/>
    <lineage>
        <taxon>Bacteria</taxon>
        <taxon>Bacillati</taxon>
        <taxon>Actinomycetota</taxon>
        <taxon>Actinomycetes</taxon>
        <taxon>Propionibacteriales</taxon>
        <taxon>Nocardioidaceae</taxon>
        <taxon>Nocardioides</taxon>
    </lineage>
</organism>
<comment type="caution">
    <text evidence="2">The sequence shown here is derived from an EMBL/GenBank/DDBJ whole genome shotgun (WGS) entry which is preliminary data.</text>
</comment>
<keyword evidence="1" id="KW-0472">Membrane</keyword>
<evidence type="ECO:0000313" key="3">
    <source>
        <dbReference type="Proteomes" id="UP001499979"/>
    </source>
</evidence>
<evidence type="ECO:0000256" key="1">
    <source>
        <dbReference type="SAM" id="Phobius"/>
    </source>
</evidence>
<feature type="transmembrane region" description="Helical" evidence="1">
    <location>
        <begin position="20"/>
        <end position="40"/>
    </location>
</feature>
<evidence type="ECO:0000313" key="2">
    <source>
        <dbReference type="EMBL" id="GAA1133950.1"/>
    </source>
</evidence>
<feature type="transmembrane region" description="Helical" evidence="1">
    <location>
        <begin position="172"/>
        <end position="193"/>
    </location>
</feature>
<accession>A0ABN1UB65</accession>
<dbReference type="RefSeq" id="WP_343906636.1">
    <property type="nucleotide sequence ID" value="NZ_BAAAJE010000004.1"/>
</dbReference>
<dbReference type="EMBL" id="BAAAJE010000004">
    <property type="protein sequence ID" value="GAA1133950.1"/>
    <property type="molecule type" value="Genomic_DNA"/>
</dbReference>
<keyword evidence="1" id="KW-1133">Transmembrane helix</keyword>
<proteinExistence type="predicted"/>
<keyword evidence="3" id="KW-1185">Reference proteome</keyword>
<dbReference type="Proteomes" id="UP001499979">
    <property type="component" value="Unassembled WGS sequence"/>
</dbReference>
<keyword evidence="1" id="KW-0812">Transmembrane</keyword>
<name>A0ABN1UB65_9ACTN</name>
<protein>
    <recommendedName>
        <fullName evidence="4">PH domain-containing protein</fullName>
    </recommendedName>
</protein>
<feature type="transmembrane region" description="Helical" evidence="1">
    <location>
        <begin position="46"/>
        <end position="64"/>
    </location>
</feature>
<reference evidence="2 3" key="1">
    <citation type="journal article" date="2019" name="Int. J. Syst. Evol. Microbiol.">
        <title>The Global Catalogue of Microorganisms (GCM) 10K type strain sequencing project: providing services to taxonomists for standard genome sequencing and annotation.</title>
        <authorList>
            <consortium name="The Broad Institute Genomics Platform"/>
            <consortium name="The Broad Institute Genome Sequencing Center for Infectious Disease"/>
            <person name="Wu L."/>
            <person name="Ma J."/>
        </authorList>
    </citation>
    <scope>NUCLEOTIDE SEQUENCE [LARGE SCALE GENOMIC DNA]</scope>
    <source>
        <strain evidence="2 3">JCM 11813</strain>
    </source>
</reference>
<evidence type="ECO:0008006" key="4">
    <source>
        <dbReference type="Google" id="ProtNLM"/>
    </source>
</evidence>
<sequence>MSDHHADPAVEKFHATNGRASGYIGLACTAVILGLAIAGWSTGRPLGVAILAVLGALLIWVVMLRPGLWATGRELVLRGMYHTDTIPLAAIDRVAVGQVTAVSVGDKRYLSPVVGYSARQTVRLRAASRKAGTAAPSAIDTYQVFVEERITHLARDARDRNTDPAATVRRTYAWPELAGTAVLVAAFLVWLLAF</sequence>
<gene>
    <name evidence="2" type="ORF">GCM10009606_12690</name>
</gene>